<dbReference type="PANTHER" id="PTHR34773:SF1">
    <property type="entry name" value="FLAGELLAR SECRETION CHAPERONE FLIS"/>
    <property type="match status" value="1"/>
</dbReference>
<dbReference type="RefSeq" id="WP_081137074.1">
    <property type="nucleotide sequence ID" value="NZ_MWUE01000007.1"/>
</dbReference>
<evidence type="ECO:0000256" key="6">
    <source>
        <dbReference type="PIRNR" id="PIRNR039090"/>
    </source>
</evidence>
<dbReference type="NCBIfam" id="TIGR00208">
    <property type="entry name" value="fliS"/>
    <property type="match status" value="1"/>
</dbReference>
<dbReference type="Proteomes" id="UP000192769">
    <property type="component" value="Unassembled WGS sequence"/>
</dbReference>
<evidence type="ECO:0000313" key="8">
    <source>
        <dbReference type="Proteomes" id="UP000192769"/>
    </source>
</evidence>
<proteinExistence type="inferred from homology"/>
<comment type="caution">
    <text evidence="7">The sequence shown here is derived from an EMBL/GenBank/DDBJ whole genome shotgun (WGS) entry which is preliminary data.</text>
</comment>
<evidence type="ECO:0000313" key="7">
    <source>
        <dbReference type="EMBL" id="OQP35409.1"/>
    </source>
</evidence>
<dbReference type="AlphaFoldDB" id="A0A1V9DNI3"/>
<comment type="similarity">
    <text evidence="2 6">Belongs to the FliS family.</text>
</comment>
<keyword evidence="7" id="KW-0969">Cilium</keyword>
<dbReference type="EMBL" id="MWUE01000007">
    <property type="protein sequence ID" value="OQP35409.1"/>
    <property type="molecule type" value="Genomic_DNA"/>
</dbReference>
<gene>
    <name evidence="7" type="ORF">B2J69_05295</name>
</gene>
<dbReference type="GO" id="GO:0044780">
    <property type="term" value="P:bacterial-type flagellum assembly"/>
    <property type="evidence" value="ECO:0007669"/>
    <property type="project" value="InterPro"/>
</dbReference>
<keyword evidence="4 6" id="KW-1005">Bacterial flagellum biogenesis</keyword>
<keyword evidence="7" id="KW-0282">Flagellum</keyword>
<dbReference type="SUPFAM" id="SSF101116">
    <property type="entry name" value="Flagellar export chaperone FliS"/>
    <property type="match status" value="1"/>
</dbReference>
<keyword evidence="7" id="KW-0966">Cell projection</keyword>
<keyword evidence="3 6" id="KW-0963">Cytoplasm</keyword>
<reference evidence="7 8" key="1">
    <citation type="submission" date="2017-02" db="EMBL/GenBank/DDBJ databases">
        <title>Whole genome shotgun sequence of Pantoea agglomerans strain AS1 isolated from a cycad, Zamia floridana in Central Florida, USA.</title>
        <authorList>
            <person name="Lata P."/>
            <person name="Govindarajan S."/>
            <person name="Qi F."/>
            <person name="Li J.-L."/>
            <person name="Maurya S.K."/>
            <person name="Sahoo M.K."/>
        </authorList>
    </citation>
    <scope>NUCLEOTIDE SEQUENCE [LARGE SCALE GENOMIC DNA]</scope>
    <source>
        <strain evidence="7 8">AS1</strain>
    </source>
</reference>
<evidence type="ECO:0000256" key="5">
    <source>
        <dbReference type="ARBA" id="ARBA00023186"/>
    </source>
</evidence>
<keyword evidence="8" id="KW-1185">Reference proteome</keyword>
<evidence type="ECO:0000256" key="4">
    <source>
        <dbReference type="ARBA" id="ARBA00022795"/>
    </source>
</evidence>
<dbReference type="PANTHER" id="PTHR34773">
    <property type="entry name" value="FLAGELLAR SECRETION CHAPERONE FLIS"/>
    <property type="match status" value="1"/>
</dbReference>
<keyword evidence="5" id="KW-0143">Chaperone</keyword>
<dbReference type="Gene3D" id="1.20.120.340">
    <property type="entry name" value="Flagellar protein FliS"/>
    <property type="match status" value="1"/>
</dbReference>
<dbReference type="InterPro" id="IPR036584">
    <property type="entry name" value="FliS_sf"/>
</dbReference>
<evidence type="ECO:0000256" key="1">
    <source>
        <dbReference type="ARBA" id="ARBA00004514"/>
    </source>
</evidence>
<name>A0A1V9DNI3_9GAMM</name>
<dbReference type="PIRSF" id="PIRSF039090">
    <property type="entry name" value="Flis"/>
    <property type="match status" value="1"/>
</dbReference>
<evidence type="ECO:0000256" key="3">
    <source>
        <dbReference type="ARBA" id="ARBA00022490"/>
    </source>
</evidence>
<dbReference type="GO" id="GO:0071973">
    <property type="term" value="P:bacterial-type flagellum-dependent cell motility"/>
    <property type="evidence" value="ECO:0007669"/>
    <property type="project" value="TreeGrafter"/>
</dbReference>
<protein>
    <recommendedName>
        <fullName evidence="6">Flagellar secretion chaperone FliS</fullName>
    </recommendedName>
</protein>
<organism evidence="7 8">
    <name type="scientific">Pantoea latae</name>
    <dbReference type="NCBI Taxonomy" id="1964541"/>
    <lineage>
        <taxon>Bacteria</taxon>
        <taxon>Pseudomonadati</taxon>
        <taxon>Pseudomonadota</taxon>
        <taxon>Gammaproteobacteria</taxon>
        <taxon>Enterobacterales</taxon>
        <taxon>Erwiniaceae</taxon>
        <taxon>Pantoea</taxon>
    </lineage>
</organism>
<evidence type="ECO:0000256" key="2">
    <source>
        <dbReference type="ARBA" id="ARBA00008787"/>
    </source>
</evidence>
<dbReference type="OrthoDB" id="9792010at2"/>
<sequence length="134" mass="14769">MYTQQGPQAYARISLESRLAGATPHQLIAMLFEGARSAIARAAIYFEQGDVARRGEMISKAINIVDNGLRAALDHRKGPAIAADLERLYDYISRLLMQANLHNSPDKLQQADKLIGDIAEVWQAIAPHYQAGQP</sequence>
<comment type="subcellular location">
    <subcellularLocation>
        <location evidence="1 6">Cytoplasm</location>
        <location evidence="1 6">Cytosol</location>
    </subcellularLocation>
</comment>
<dbReference type="Pfam" id="PF02561">
    <property type="entry name" value="FliS"/>
    <property type="match status" value="1"/>
</dbReference>
<dbReference type="CDD" id="cd16098">
    <property type="entry name" value="FliS"/>
    <property type="match status" value="1"/>
</dbReference>
<accession>A0A1V9DNI3</accession>
<dbReference type="InterPro" id="IPR003713">
    <property type="entry name" value="FliS"/>
</dbReference>
<dbReference type="GO" id="GO:0005829">
    <property type="term" value="C:cytosol"/>
    <property type="evidence" value="ECO:0007669"/>
    <property type="project" value="UniProtKB-SubCell"/>
</dbReference>